<dbReference type="Pfam" id="PF25476">
    <property type="entry name" value="Ribosomal_L19e_C"/>
    <property type="match status" value="1"/>
</dbReference>
<keyword evidence="15" id="KW-1185">Reference proteome</keyword>
<evidence type="ECO:0000256" key="10">
    <source>
        <dbReference type="RuleBase" id="RU000574"/>
    </source>
</evidence>
<name>A0A7R9GHN6_9CRUS</name>
<evidence type="ECO:0000259" key="13">
    <source>
        <dbReference type="PROSITE" id="PS51194"/>
    </source>
</evidence>
<evidence type="ECO:0000256" key="6">
    <source>
        <dbReference type="ARBA" id="ARBA00022980"/>
    </source>
</evidence>
<evidence type="ECO:0000256" key="5">
    <source>
        <dbReference type="ARBA" id="ARBA00022840"/>
    </source>
</evidence>
<evidence type="ECO:0000256" key="4">
    <source>
        <dbReference type="ARBA" id="ARBA00022806"/>
    </source>
</evidence>
<gene>
    <name evidence="14" type="ORF">NMOB1V02_LOCUS8493</name>
</gene>
<dbReference type="AlphaFoldDB" id="A0A7R9GHN6"/>
<feature type="domain" description="Helicase C-terminal" evidence="13">
    <location>
        <begin position="531"/>
        <end position="682"/>
    </location>
</feature>
<dbReference type="GO" id="GO:0005524">
    <property type="term" value="F:ATP binding"/>
    <property type="evidence" value="ECO:0007669"/>
    <property type="project" value="UniProtKB-KW"/>
</dbReference>
<dbReference type="PROSITE" id="PS51192">
    <property type="entry name" value="HELICASE_ATP_BIND_1"/>
    <property type="match status" value="1"/>
</dbReference>
<dbReference type="CDD" id="cd17966">
    <property type="entry name" value="DEADc_DDX5_DDX17"/>
    <property type="match status" value="1"/>
</dbReference>
<dbReference type="FunFam" id="1.10.1650.10:FF:000001">
    <property type="entry name" value="Ribosomal protein L19"/>
    <property type="match status" value="1"/>
</dbReference>
<evidence type="ECO:0000256" key="2">
    <source>
        <dbReference type="ARBA" id="ARBA00022741"/>
    </source>
</evidence>
<evidence type="ECO:0000256" key="7">
    <source>
        <dbReference type="ARBA" id="ARBA00023274"/>
    </source>
</evidence>
<dbReference type="FunFam" id="3.40.50.300:FF:000008">
    <property type="entry name" value="ATP-dependent RNA helicase RhlB"/>
    <property type="match status" value="1"/>
</dbReference>
<comment type="similarity">
    <text evidence="9">Belongs to the DEAD box helicase family.</text>
</comment>
<evidence type="ECO:0000313" key="15">
    <source>
        <dbReference type="Proteomes" id="UP000678499"/>
    </source>
</evidence>
<dbReference type="Pfam" id="PF00270">
    <property type="entry name" value="DEAD"/>
    <property type="match status" value="1"/>
</dbReference>
<dbReference type="Gene3D" id="1.10.1200.240">
    <property type="match status" value="1"/>
</dbReference>
<dbReference type="InterPro" id="IPR027417">
    <property type="entry name" value="P-loop_NTPase"/>
</dbReference>
<evidence type="ECO:0000256" key="9">
    <source>
        <dbReference type="RuleBase" id="RU000492"/>
    </source>
</evidence>
<dbReference type="InterPro" id="IPR033935">
    <property type="entry name" value="Ribosomal_eL19_euk"/>
</dbReference>
<feature type="domain" description="Helicase ATP-binding" evidence="12">
    <location>
        <begin position="332"/>
        <end position="507"/>
    </location>
</feature>
<keyword evidence="6 10" id="KW-0689">Ribosomal protein</keyword>
<dbReference type="InterPro" id="IPR023638">
    <property type="entry name" value="Ribosomal_eL19_CS"/>
</dbReference>
<dbReference type="GO" id="GO:0003724">
    <property type="term" value="F:RNA helicase activity"/>
    <property type="evidence" value="ECO:0007669"/>
    <property type="project" value="UniProtKB-EC"/>
</dbReference>
<dbReference type="GO" id="GO:0016787">
    <property type="term" value="F:hydrolase activity"/>
    <property type="evidence" value="ECO:0007669"/>
    <property type="project" value="UniProtKB-KW"/>
</dbReference>
<keyword evidence="4 9" id="KW-0347">Helicase</keyword>
<dbReference type="NCBIfam" id="NF006343">
    <property type="entry name" value="PRK08570.1"/>
    <property type="match status" value="1"/>
</dbReference>
<dbReference type="InterPro" id="IPR000196">
    <property type="entry name" value="Ribosomal_eL19_dom"/>
</dbReference>
<dbReference type="GO" id="GO:0003676">
    <property type="term" value="F:nucleic acid binding"/>
    <property type="evidence" value="ECO:0007669"/>
    <property type="project" value="InterPro"/>
</dbReference>
<organism evidence="14">
    <name type="scientific">Notodromas monacha</name>
    <dbReference type="NCBI Taxonomy" id="399045"/>
    <lineage>
        <taxon>Eukaryota</taxon>
        <taxon>Metazoa</taxon>
        <taxon>Ecdysozoa</taxon>
        <taxon>Arthropoda</taxon>
        <taxon>Crustacea</taxon>
        <taxon>Oligostraca</taxon>
        <taxon>Ostracoda</taxon>
        <taxon>Podocopa</taxon>
        <taxon>Podocopida</taxon>
        <taxon>Cypridocopina</taxon>
        <taxon>Cypridoidea</taxon>
        <taxon>Cyprididae</taxon>
        <taxon>Notodromas</taxon>
    </lineage>
</organism>
<dbReference type="SUPFAM" id="SSF48140">
    <property type="entry name" value="Ribosomal protein L19 (L19e)"/>
    <property type="match status" value="1"/>
</dbReference>
<dbReference type="SUPFAM" id="SSF52540">
    <property type="entry name" value="P-loop containing nucleoside triphosphate hydrolases"/>
    <property type="match status" value="1"/>
</dbReference>
<dbReference type="InterPro" id="IPR057259">
    <property type="entry name" value="Ribosomal_L19e"/>
</dbReference>
<dbReference type="GO" id="GO:0003735">
    <property type="term" value="F:structural constituent of ribosome"/>
    <property type="evidence" value="ECO:0007669"/>
    <property type="project" value="InterPro"/>
</dbReference>
<dbReference type="InterPro" id="IPR015972">
    <property type="entry name" value="Ribosomal_eL19_dom1"/>
</dbReference>
<keyword evidence="2 9" id="KW-0547">Nucleotide-binding</keyword>
<feature type="compositionally biased region" description="Basic residues" evidence="11">
    <location>
        <begin position="71"/>
        <end position="83"/>
    </location>
</feature>
<reference evidence="14" key="1">
    <citation type="submission" date="2020-11" db="EMBL/GenBank/DDBJ databases">
        <authorList>
            <person name="Tran Van P."/>
        </authorList>
    </citation>
    <scope>NUCLEOTIDE SEQUENCE</scope>
</reference>
<dbReference type="FunFam" id="1.10.1200.240:FF:000001">
    <property type="entry name" value="Ribosomal protein L19"/>
    <property type="match status" value="1"/>
</dbReference>
<dbReference type="PROSITE" id="PS51194">
    <property type="entry name" value="HELICASE_CTER"/>
    <property type="match status" value="1"/>
</dbReference>
<dbReference type="Proteomes" id="UP000678499">
    <property type="component" value="Unassembled WGS sequence"/>
</dbReference>
<dbReference type="GO" id="GO:0022625">
    <property type="term" value="C:cytosolic large ribosomal subunit"/>
    <property type="evidence" value="ECO:0007669"/>
    <property type="project" value="InterPro"/>
</dbReference>
<dbReference type="HAMAP" id="MF_01475">
    <property type="entry name" value="Ribosomal_eL19"/>
    <property type="match status" value="1"/>
</dbReference>
<dbReference type="PROSITE" id="PS00039">
    <property type="entry name" value="DEAD_ATP_HELICASE"/>
    <property type="match status" value="1"/>
</dbReference>
<dbReference type="InterPro" id="IPR014001">
    <property type="entry name" value="Helicase_ATP-bd"/>
</dbReference>
<feature type="compositionally biased region" description="Basic and acidic residues" evidence="11">
    <location>
        <begin position="159"/>
        <end position="177"/>
    </location>
</feature>
<evidence type="ECO:0000256" key="1">
    <source>
        <dbReference type="ARBA" id="ARBA00011082"/>
    </source>
</evidence>
<dbReference type="SMART" id="SM01416">
    <property type="entry name" value="Ribosomal_L19e"/>
    <property type="match status" value="1"/>
</dbReference>
<dbReference type="CDD" id="cd01417">
    <property type="entry name" value="Ribosomal_L19e_E"/>
    <property type="match status" value="1"/>
</dbReference>
<dbReference type="Gene3D" id="3.40.50.300">
    <property type="entry name" value="P-loop containing nucleotide triphosphate hydrolases"/>
    <property type="match status" value="2"/>
</dbReference>
<dbReference type="PANTHER" id="PTHR47958">
    <property type="entry name" value="ATP-DEPENDENT RNA HELICASE DBP3"/>
    <property type="match status" value="1"/>
</dbReference>
<dbReference type="InterPro" id="IPR035970">
    <property type="entry name" value="60S_ribosomal_eL19_sf"/>
</dbReference>
<feature type="region of interest" description="Disordered" evidence="11">
    <location>
        <begin position="61"/>
        <end position="88"/>
    </location>
</feature>
<dbReference type="FunFam" id="3.40.50.300:FF:000079">
    <property type="entry name" value="probable ATP-dependent RNA helicase DDX17"/>
    <property type="match status" value="1"/>
</dbReference>
<accession>A0A7R9GHN6</accession>
<dbReference type="InterPro" id="IPR001650">
    <property type="entry name" value="Helicase_C-like"/>
</dbReference>
<dbReference type="EMBL" id="CAJPEX010002434">
    <property type="protein sequence ID" value="CAG0920988.1"/>
    <property type="molecule type" value="Genomic_DNA"/>
</dbReference>
<feature type="region of interest" description="Disordered" evidence="11">
    <location>
        <begin position="153"/>
        <end position="177"/>
    </location>
</feature>
<evidence type="ECO:0000256" key="8">
    <source>
        <dbReference type="ARBA" id="ARBA00047984"/>
    </source>
</evidence>
<dbReference type="OrthoDB" id="196131at2759"/>
<dbReference type="EMBL" id="OA884471">
    <property type="protein sequence ID" value="CAD7280836.1"/>
    <property type="molecule type" value="Genomic_DNA"/>
</dbReference>
<keyword evidence="5 9" id="KW-0067">ATP-binding</keyword>
<dbReference type="Gene3D" id="1.10.1650.10">
    <property type="match status" value="1"/>
</dbReference>
<evidence type="ECO:0000256" key="11">
    <source>
        <dbReference type="SAM" id="MobiDB-lite"/>
    </source>
</evidence>
<dbReference type="CDD" id="cd18787">
    <property type="entry name" value="SF2_C_DEAD"/>
    <property type="match status" value="1"/>
</dbReference>
<protein>
    <recommendedName>
        <fullName evidence="10">Ribosomal protein L19</fullName>
    </recommendedName>
</protein>
<dbReference type="InterPro" id="IPR000629">
    <property type="entry name" value="RNA-helicase_DEAD-box_CS"/>
</dbReference>
<dbReference type="InterPro" id="IPR057260">
    <property type="entry name" value="Ribosomal_L19e_C"/>
</dbReference>
<dbReference type="PROSITE" id="PS00526">
    <property type="entry name" value="RIBOSOMAL_L19E"/>
    <property type="match status" value="1"/>
</dbReference>
<dbReference type="InterPro" id="IPR011545">
    <property type="entry name" value="DEAD/DEAH_box_helicase_dom"/>
</dbReference>
<dbReference type="SMART" id="SM00487">
    <property type="entry name" value="DEXDc"/>
    <property type="match status" value="1"/>
</dbReference>
<dbReference type="Pfam" id="PF00271">
    <property type="entry name" value="Helicase_C"/>
    <property type="match status" value="1"/>
</dbReference>
<dbReference type="GO" id="GO:0006412">
    <property type="term" value="P:translation"/>
    <property type="evidence" value="ECO:0007669"/>
    <property type="project" value="InterPro"/>
</dbReference>
<keyword evidence="3 9" id="KW-0378">Hydrolase</keyword>
<comment type="catalytic activity">
    <reaction evidence="8">
        <text>ATP + H2O = ADP + phosphate + H(+)</text>
        <dbReference type="Rhea" id="RHEA:13065"/>
        <dbReference type="ChEBI" id="CHEBI:15377"/>
        <dbReference type="ChEBI" id="CHEBI:15378"/>
        <dbReference type="ChEBI" id="CHEBI:30616"/>
        <dbReference type="ChEBI" id="CHEBI:43474"/>
        <dbReference type="ChEBI" id="CHEBI:456216"/>
        <dbReference type="EC" id="3.6.4.13"/>
    </reaction>
</comment>
<feature type="region of interest" description="Disordered" evidence="11">
    <location>
        <begin position="215"/>
        <end position="238"/>
    </location>
</feature>
<sequence>MSSLKLQKRLASAVLKCGKKKVWLDPNEINEIASANSRQNIRKLVKDGLIIRKPVAVHSRARVRKNTEARRKGRHCGAGKRKGTANARMPQKDLWIKRMRVLRRLLKRYRDAKKIDRHLYHILYVKAKGNVFKNKRVLMEFIHKRKAENARVKQLSDQAEARRNRVREARKRREERVAQKKEEFVKTIEAEATAKLVINRKRLISSGGGPIRARNFGKYQSRPLHDHPSSGSVRNGHHGDKLGTARFPELKKWDVSTLTPVCKNFYIPNARIVSRSQAEIDEYRLEKQIVLLGKGVPSPMITYADADLPEFLMSEFARNSFKAPTAIQAQGWPVALSGRDMVGVAQTGSGKTLGYTLPALIHAKHQSPIGRCDGPIVLMLAPTRELAQQIHTIATQYGRCFNLRSVCVFGGAPKGQQLREVSEGAEILVATPGRLLDFLEMKRLDLKRMSYLVLDEADRMLDMGFEPQIRKIVGQTRPDRQTLMWSATWPKAVQKLAEDFLTNYVQLTVGSLQPSANTNILQIVDVCEEWQKDEKLFKLLEEINKQLERKTLIFTETKKGADHLTRRMRQNGFSAMAIHGDKSQQERDAVLNDFRKGRAMVLVATDVAARGLDVDDVKFVVNFDFPNNTEDYIHRIGRTGRSNKKGTAYTFFTTNNARSAKDLIGILRETNQVVNPLLDDLQNRAGDFGFRGLRRCGSSGYSFNRGDRGTVFCDFSVGSCARGDPVGQVHPGREYTCRFELKHYYEFL</sequence>
<evidence type="ECO:0000313" key="14">
    <source>
        <dbReference type="EMBL" id="CAD7280836.1"/>
    </source>
</evidence>
<evidence type="ECO:0000256" key="3">
    <source>
        <dbReference type="ARBA" id="ARBA00022801"/>
    </source>
</evidence>
<evidence type="ECO:0000259" key="12">
    <source>
        <dbReference type="PROSITE" id="PS51192"/>
    </source>
</evidence>
<comment type="similarity">
    <text evidence="1 10">Belongs to the eukaryotic ribosomal protein eL19 family.</text>
</comment>
<dbReference type="SMART" id="SM00490">
    <property type="entry name" value="HELICc"/>
    <property type="match status" value="1"/>
</dbReference>
<keyword evidence="7 10" id="KW-0687">Ribonucleoprotein</keyword>
<dbReference type="Pfam" id="PF01280">
    <property type="entry name" value="Ribosomal_L19e"/>
    <property type="match status" value="1"/>
</dbReference>
<proteinExistence type="inferred from homology"/>